<accession>A0A3R7P198</accession>
<keyword evidence="3" id="KW-1185">Reference proteome</keyword>
<protein>
    <submittedName>
        <fullName evidence="2">Uncharacterized protein</fullName>
    </submittedName>
</protein>
<dbReference type="RefSeq" id="XP_029227518.1">
    <property type="nucleotide sequence ID" value="XM_029372392.1"/>
</dbReference>
<evidence type="ECO:0000313" key="3">
    <source>
        <dbReference type="Proteomes" id="UP000284403"/>
    </source>
</evidence>
<dbReference type="EMBL" id="MKKU01000324">
    <property type="protein sequence ID" value="RNF15527.1"/>
    <property type="molecule type" value="Genomic_DNA"/>
</dbReference>
<evidence type="ECO:0000313" key="2">
    <source>
        <dbReference type="EMBL" id="RNF15527.1"/>
    </source>
</evidence>
<dbReference type="OrthoDB" id="251434at2759"/>
<sequence length="137" mass="14705">MSTTRPCNCEFILPSRFAAARPPTWRLVMDDAGAALAARYSGEVAPQRLPDEAALRSRDQRIRAAASRRRTAVAAGPGNGATRDTRNGARAEEGSRTAAAAFLTERVAAVSGSASSRPQRTPPRECFPREVPVSLFH</sequence>
<name>A0A3R7P198_9TRYP</name>
<organism evidence="2 3">
    <name type="scientific">Trypanosoma conorhini</name>
    <dbReference type="NCBI Taxonomy" id="83891"/>
    <lineage>
        <taxon>Eukaryota</taxon>
        <taxon>Discoba</taxon>
        <taxon>Euglenozoa</taxon>
        <taxon>Kinetoplastea</taxon>
        <taxon>Metakinetoplastina</taxon>
        <taxon>Trypanosomatida</taxon>
        <taxon>Trypanosomatidae</taxon>
        <taxon>Trypanosoma</taxon>
    </lineage>
</organism>
<dbReference type="Proteomes" id="UP000284403">
    <property type="component" value="Unassembled WGS sequence"/>
</dbReference>
<proteinExistence type="predicted"/>
<feature type="region of interest" description="Disordered" evidence="1">
    <location>
        <begin position="110"/>
        <end position="137"/>
    </location>
</feature>
<gene>
    <name evidence="2" type="ORF">Tco025E_05498</name>
</gene>
<comment type="caution">
    <text evidence="2">The sequence shown here is derived from an EMBL/GenBank/DDBJ whole genome shotgun (WGS) entry which is preliminary data.</text>
</comment>
<feature type="compositionally biased region" description="Basic and acidic residues" evidence="1">
    <location>
        <begin position="83"/>
        <end position="93"/>
    </location>
</feature>
<dbReference type="GeneID" id="40319109"/>
<evidence type="ECO:0000256" key="1">
    <source>
        <dbReference type="SAM" id="MobiDB-lite"/>
    </source>
</evidence>
<reference evidence="2 3" key="1">
    <citation type="journal article" date="2018" name="BMC Genomics">
        <title>Genomic comparison of Trypanosoma conorhini and Trypanosoma rangeli to Trypanosoma cruzi strains of high and low virulence.</title>
        <authorList>
            <person name="Bradwell K.R."/>
            <person name="Koparde V.N."/>
            <person name="Matveyev A.V."/>
            <person name="Serrano M.G."/>
            <person name="Alves J.M."/>
            <person name="Parikh H."/>
            <person name="Huang B."/>
            <person name="Lee V."/>
            <person name="Espinosa-Alvarez O."/>
            <person name="Ortiz P.A."/>
            <person name="Costa-Martins A.G."/>
            <person name="Teixeira M.M."/>
            <person name="Buck G.A."/>
        </authorList>
    </citation>
    <scope>NUCLEOTIDE SEQUENCE [LARGE SCALE GENOMIC DNA]</scope>
    <source>
        <strain evidence="2 3">025E</strain>
    </source>
</reference>
<feature type="region of interest" description="Disordered" evidence="1">
    <location>
        <begin position="66"/>
        <end position="93"/>
    </location>
</feature>
<dbReference type="AlphaFoldDB" id="A0A3R7P198"/>